<dbReference type="CDD" id="cd01068">
    <property type="entry name" value="globin_sensor"/>
    <property type="match status" value="1"/>
</dbReference>
<dbReference type="InterPro" id="IPR004089">
    <property type="entry name" value="MCPsignal_dom"/>
</dbReference>
<dbReference type="GO" id="GO:0020037">
    <property type="term" value="F:heme binding"/>
    <property type="evidence" value="ECO:0007669"/>
    <property type="project" value="InterPro"/>
</dbReference>
<dbReference type="InterPro" id="IPR044398">
    <property type="entry name" value="Globin-sensor_dom"/>
</dbReference>
<dbReference type="SMART" id="SM00283">
    <property type="entry name" value="MA"/>
    <property type="match status" value="1"/>
</dbReference>
<dbReference type="PANTHER" id="PTHR32089:SF118">
    <property type="entry name" value="HEME-BASED AEROTACTIC TRANSDUCER HEMAT"/>
    <property type="match status" value="1"/>
</dbReference>
<proteinExistence type="predicted"/>
<dbReference type="InterPro" id="IPR012292">
    <property type="entry name" value="Globin/Proto"/>
</dbReference>
<sequence>MNFSLWIKKEKHNSPHKIALELPNERKPIQIKDATINMQLEIIGLTHRDLSILSQLKPLVEEKINWIAECFYETLEKEPSLFQIIHQHSTIERLKKTLITHVIEMFEGRIDEAFIEKRTRIAVAHVKIGLLPKWYMCAFQKLQLLIIETIVPHLDDPSLLVESIKSITKILNFEQQLVLEQYEKTNEEIRMQMEHAKNELKLQLQATAQELSGISEEVNASVSELTTEAMNILQSIEEASSISEKSERHSAEGQEKLQKQLSEIHHIQTMMKEVNAKINSLQQSARDIARINNIVTEIADQTNMLSLNASIEAARAGEHGRGFAVVADEVRKLASQTKKSVADITNILNDLNQKVGAISESINSAHTLIDRRTSDMEKIHQFFETLSQSLQQIRTQNQGICEKMKRYVDVVTDINDATNNVAVSAERLEQLTNGL</sequence>
<dbReference type="InterPro" id="IPR009050">
    <property type="entry name" value="Globin-like_sf"/>
</dbReference>
<dbReference type="CDD" id="cd11386">
    <property type="entry name" value="MCP_signal"/>
    <property type="match status" value="1"/>
</dbReference>
<dbReference type="GO" id="GO:0007165">
    <property type="term" value="P:signal transduction"/>
    <property type="evidence" value="ECO:0007669"/>
    <property type="project" value="UniProtKB-KW"/>
</dbReference>
<evidence type="ECO:0000256" key="1">
    <source>
        <dbReference type="ARBA" id="ARBA00023224"/>
    </source>
</evidence>
<dbReference type="Pfam" id="PF11563">
    <property type="entry name" value="Protoglobin"/>
    <property type="match status" value="1"/>
</dbReference>
<dbReference type="GO" id="GO:0016020">
    <property type="term" value="C:membrane"/>
    <property type="evidence" value="ECO:0007669"/>
    <property type="project" value="InterPro"/>
</dbReference>
<dbReference type="InterPro" id="IPR039379">
    <property type="entry name" value="Protoglobin_sensor_dom"/>
</dbReference>
<dbReference type="EMBL" id="CP002293">
    <property type="protein sequence ID" value="ADP74571.1"/>
    <property type="molecule type" value="Genomic_DNA"/>
</dbReference>
<organism evidence="5">
    <name type="scientific">Geobacillus sp. (strain Y4.1MC1)</name>
    <dbReference type="NCBI Taxonomy" id="581103"/>
    <lineage>
        <taxon>Bacteria</taxon>
        <taxon>Bacillati</taxon>
        <taxon>Bacillota</taxon>
        <taxon>Bacilli</taxon>
        <taxon>Bacillales</taxon>
        <taxon>Anoxybacillaceae</taxon>
        <taxon>Geobacillus</taxon>
    </lineage>
</organism>
<dbReference type="Gene3D" id="1.10.287.950">
    <property type="entry name" value="Methyl-accepting chemotaxis protein"/>
    <property type="match status" value="1"/>
</dbReference>
<reference evidence="5" key="1">
    <citation type="submission" date="2010-10" db="EMBL/GenBank/DDBJ databases">
        <title>Complete sequence of chromosome of Geobacillus sp. Y4.1MC1.</title>
        <authorList>
            <consortium name="US DOE Joint Genome Institute"/>
            <person name="Lucas S."/>
            <person name="Copeland A."/>
            <person name="Lapidus A."/>
            <person name="Cheng J.-F."/>
            <person name="Bruce D."/>
            <person name="Goodwin L."/>
            <person name="Pitluck S."/>
            <person name="Chertkov O."/>
            <person name="Zhang X."/>
            <person name="Detter J.C."/>
            <person name="Han C."/>
            <person name="Tapia R."/>
            <person name="Land M."/>
            <person name="Hauser L."/>
            <person name="Jeffries C."/>
            <person name="Kyrpides N."/>
            <person name="Ivanova N."/>
            <person name="Ovchinnikova G."/>
            <person name="Brumm P."/>
            <person name="Mead D."/>
            <person name="Woyke T."/>
        </authorList>
    </citation>
    <scope>NUCLEOTIDE SEQUENCE [LARGE SCALE GENOMIC DNA]</scope>
    <source>
        <strain evidence="5">Y4.1MC1</strain>
    </source>
</reference>
<dbReference type="Pfam" id="PF00015">
    <property type="entry name" value="MCPsignal"/>
    <property type="match status" value="1"/>
</dbReference>
<feature type="domain" description="Methyl-accepting transducer" evidence="4">
    <location>
        <begin position="203"/>
        <end position="422"/>
    </location>
</feature>
<evidence type="ECO:0000259" key="4">
    <source>
        <dbReference type="PROSITE" id="PS50111"/>
    </source>
</evidence>
<evidence type="ECO:0000256" key="2">
    <source>
        <dbReference type="PROSITE-ProRule" id="PRU00284"/>
    </source>
</evidence>
<protein>
    <submittedName>
        <fullName evidence="5">Methyl-accepting chemotaxis sensory transducer</fullName>
    </submittedName>
</protein>
<evidence type="ECO:0000256" key="3">
    <source>
        <dbReference type="SAM" id="Coils"/>
    </source>
</evidence>
<accession>A0A7U3YF23</accession>
<dbReference type="Gene3D" id="1.10.490.10">
    <property type="entry name" value="Globins"/>
    <property type="match status" value="1"/>
</dbReference>
<dbReference type="PROSITE" id="PS50111">
    <property type="entry name" value="CHEMOTAXIS_TRANSDUC_2"/>
    <property type="match status" value="1"/>
</dbReference>
<dbReference type="SUPFAM" id="SSF58104">
    <property type="entry name" value="Methyl-accepting chemotaxis protein (MCP) signaling domain"/>
    <property type="match status" value="1"/>
</dbReference>
<name>A0A7U3YF23_GEOS0</name>
<gene>
    <name evidence="5" type="ORF">GY4MC1_1800</name>
</gene>
<dbReference type="GO" id="GO:0019825">
    <property type="term" value="F:oxygen binding"/>
    <property type="evidence" value="ECO:0007669"/>
    <property type="project" value="InterPro"/>
</dbReference>
<keyword evidence="1 2" id="KW-0807">Transducer</keyword>
<keyword evidence="3" id="KW-0175">Coiled coil</keyword>
<dbReference type="KEGG" id="gmc:GY4MC1_1800"/>
<dbReference type="PANTHER" id="PTHR32089">
    <property type="entry name" value="METHYL-ACCEPTING CHEMOTAXIS PROTEIN MCPB"/>
    <property type="match status" value="1"/>
</dbReference>
<dbReference type="SUPFAM" id="SSF46458">
    <property type="entry name" value="Globin-like"/>
    <property type="match status" value="1"/>
</dbReference>
<dbReference type="AlphaFoldDB" id="A0A7U3YF23"/>
<feature type="coiled-coil region" evidence="3">
    <location>
        <begin position="179"/>
        <end position="217"/>
    </location>
</feature>
<evidence type="ECO:0000313" key="5">
    <source>
        <dbReference type="EMBL" id="ADP74571.1"/>
    </source>
</evidence>